<dbReference type="InterPro" id="IPR012853">
    <property type="entry name" value="CPT"/>
</dbReference>
<reference evidence="3 4" key="1">
    <citation type="submission" date="2017-04" db="EMBL/GenBank/DDBJ databases">
        <authorList>
            <person name="Afonso C.L."/>
            <person name="Miller P.J."/>
            <person name="Scott M.A."/>
            <person name="Spackman E."/>
            <person name="Goraichik I."/>
            <person name="Dimitrov K.M."/>
            <person name="Suarez D.L."/>
            <person name="Swayne D.E."/>
        </authorList>
    </citation>
    <scope>NUCLEOTIDE SEQUENCE [LARGE SCALE GENOMIC DNA]</scope>
    <source>
        <strain evidence="3 4">N3/975</strain>
    </source>
</reference>
<organism evidence="3 4">
    <name type="scientific">Paenibacillus uliginis N3/975</name>
    <dbReference type="NCBI Taxonomy" id="1313296"/>
    <lineage>
        <taxon>Bacteria</taxon>
        <taxon>Bacillati</taxon>
        <taxon>Bacillota</taxon>
        <taxon>Bacilli</taxon>
        <taxon>Bacillales</taxon>
        <taxon>Paenibacillaceae</taxon>
        <taxon>Paenibacillus</taxon>
    </lineage>
</organism>
<dbReference type="Pfam" id="PF07931">
    <property type="entry name" value="CPT"/>
    <property type="match status" value="1"/>
</dbReference>
<dbReference type="Gene3D" id="3.40.50.300">
    <property type="entry name" value="P-loop containing nucleotide triphosphate hydrolases"/>
    <property type="match status" value="1"/>
</dbReference>
<proteinExistence type="predicted"/>
<evidence type="ECO:0000313" key="4">
    <source>
        <dbReference type="Proteomes" id="UP000192940"/>
    </source>
</evidence>
<dbReference type="GO" id="GO:0016740">
    <property type="term" value="F:transferase activity"/>
    <property type="evidence" value="ECO:0007669"/>
    <property type="project" value="UniProtKB-KW"/>
</dbReference>
<keyword evidence="4" id="KW-1185">Reference proteome</keyword>
<feature type="binding site" evidence="2">
    <location>
        <begin position="11"/>
        <end position="18"/>
    </location>
    <ligand>
        <name>ATP</name>
        <dbReference type="ChEBI" id="CHEBI:30616"/>
    </ligand>
</feature>
<accession>A0A1X7HDB1</accession>
<dbReference type="GO" id="GO:0005524">
    <property type="term" value="F:ATP binding"/>
    <property type="evidence" value="ECO:0007669"/>
    <property type="project" value="InterPro"/>
</dbReference>
<dbReference type="EMBL" id="LT840184">
    <property type="protein sequence ID" value="SMF84454.1"/>
    <property type="molecule type" value="Genomic_DNA"/>
</dbReference>
<name>A0A1X7HDB1_9BACL</name>
<sequence>MKKGNIILLNGVSSSGKTTLAKELLKKLPDYFHYSIDDFDIVIDHMEDRENNRLIPVETEYFFHRTIAMFSDKGVNLIVDHVIYDQFTRADCVKCLSGYPLLLIGVHCPVEELKRREKERGDRRIGQAQEQLEFVHKEEVYDIEVDTFIDGLENCIEKIVQKVQEDH</sequence>
<dbReference type="Proteomes" id="UP000192940">
    <property type="component" value="Chromosome I"/>
</dbReference>
<dbReference type="SUPFAM" id="SSF52540">
    <property type="entry name" value="P-loop containing nucleoside triphosphate hydrolases"/>
    <property type="match status" value="1"/>
</dbReference>
<dbReference type="PIRSF" id="PIRSF007531">
    <property type="entry name" value="CPT"/>
    <property type="match status" value="1"/>
</dbReference>
<feature type="active site" evidence="1">
    <location>
        <position position="37"/>
    </location>
</feature>
<dbReference type="RefSeq" id="WP_208919578.1">
    <property type="nucleotide sequence ID" value="NZ_LT840184.1"/>
</dbReference>
<evidence type="ECO:0000256" key="1">
    <source>
        <dbReference type="PIRSR" id="PIRSR007531-1"/>
    </source>
</evidence>
<dbReference type="STRING" id="1313296.SAMN05661091_2625"/>
<protein>
    <submittedName>
        <fullName evidence="3">Chloramphenicol 3-O phosphotransferase</fullName>
    </submittedName>
</protein>
<dbReference type="AlphaFoldDB" id="A0A1X7HDB1"/>
<dbReference type="InterPro" id="IPR027417">
    <property type="entry name" value="P-loop_NTPase"/>
</dbReference>
<evidence type="ECO:0000256" key="2">
    <source>
        <dbReference type="PIRSR" id="PIRSR007531-2"/>
    </source>
</evidence>
<keyword evidence="3" id="KW-0808">Transferase</keyword>
<gene>
    <name evidence="3" type="ORF">SAMN05661091_2625</name>
</gene>
<evidence type="ECO:0000313" key="3">
    <source>
        <dbReference type="EMBL" id="SMF84454.1"/>
    </source>
</evidence>